<dbReference type="EMBL" id="KN835160">
    <property type="protein sequence ID" value="KIK46387.1"/>
    <property type="molecule type" value="Genomic_DNA"/>
</dbReference>
<dbReference type="Pfam" id="PF13522">
    <property type="entry name" value="GATase_6"/>
    <property type="match status" value="1"/>
</dbReference>
<dbReference type="PROSITE" id="PS51278">
    <property type="entry name" value="GATASE_TYPE_2"/>
    <property type="match status" value="1"/>
</dbReference>
<dbReference type="HOGENOM" id="CLU_022389_2_0_1"/>
<feature type="binding site" evidence="10">
    <location>
        <position position="308"/>
    </location>
    <ligand>
        <name>Mg(2+)</name>
        <dbReference type="ChEBI" id="CHEBI:18420"/>
    </ligand>
</feature>
<evidence type="ECO:0000256" key="8">
    <source>
        <dbReference type="PIRNR" id="PIRNR000485"/>
    </source>
</evidence>
<dbReference type="InParanoid" id="A0A0D0BKA1"/>
<gene>
    <name evidence="12" type="ORF">CY34DRAFT_800563</name>
</gene>
<dbReference type="Proteomes" id="UP000054485">
    <property type="component" value="Unassembled WGS sequence"/>
</dbReference>
<keyword evidence="5 8" id="KW-0808">Transferase</keyword>
<dbReference type="SUPFAM" id="SSF56235">
    <property type="entry name" value="N-terminal nucleophile aminohydrolases (Ntn hydrolases)"/>
    <property type="match status" value="1"/>
</dbReference>
<dbReference type="FunCoup" id="A0A0D0BKA1">
    <property type="interactions" value="537"/>
</dbReference>
<protein>
    <recommendedName>
        <fullName evidence="3 8">Amidophosphoribosyltransferase</fullName>
        <shortName evidence="8">ATase</shortName>
        <ecNumber evidence="3 8">2.4.2.14</ecNumber>
    </recommendedName>
    <alternativeName>
        <fullName evidence="8">Glutamine phosphoribosylpyrophosphate amidotransferase</fullName>
    </alternativeName>
</protein>
<dbReference type="NCBIfam" id="TIGR01134">
    <property type="entry name" value="purF"/>
    <property type="match status" value="1"/>
</dbReference>
<dbReference type="InterPro" id="IPR017932">
    <property type="entry name" value="GATase_2_dom"/>
</dbReference>
<evidence type="ECO:0000256" key="1">
    <source>
        <dbReference type="ARBA" id="ARBA00005209"/>
    </source>
</evidence>
<keyword evidence="4 8" id="KW-0328">Glycosyltransferase</keyword>
<organism evidence="12 13">
    <name type="scientific">Suillus luteus UH-Slu-Lm8-n1</name>
    <dbReference type="NCBI Taxonomy" id="930992"/>
    <lineage>
        <taxon>Eukaryota</taxon>
        <taxon>Fungi</taxon>
        <taxon>Dikarya</taxon>
        <taxon>Basidiomycota</taxon>
        <taxon>Agaricomycotina</taxon>
        <taxon>Agaricomycetes</taxon>
        <taxon>Agaricomycetidae</taxon>
        <taxon>Boletales</taxon>
        <taxon>Suillineae</taxon>
        <taxon>Suillaceae</taxon>
        <taxon>Suillus</taxon>
    </lineage>
</organism>
<dbReference type="EC" id="2.4.2.14" evidence="3 8"/>
<dbReference type="SUPFAM" id="SSF53271">
    <property type="entry name" value="PRTase-like"/>
    <property type="match status" value="1"/>
</dbReference>
<comment type="similarity">
    <text evidence="2 8">In the C-terminal section; belongs to the purine/pyrimidine phosphoribosyltransferase family.</text>
</comment>
<feature type="domain" description="Glutamine amidotransferase type-2" evidence="11">
    <location>
        <begin position="2"/>
        <end position="238"/>
    </location>
</feature>
<dbReference type="UniPathway" id="UPA00074">
    <property type="reaction ID" value="UER00124"/>
</dbReference>
<dbReference type="InterPro" id="IPR000836">
    <property type="entry name" value="PRTase_dom"/>
</dbReference>
<keyword evidence="6 8" id="KW-0658">Purine biosynthesis</keyword>
<sequence length="540" mass="58789">MCGILGLLLHDPSVDAAPDICEGLSLLQHRGQDACGIVTCGPKGRFFQCKANGMVRDVFDEKAISKLIGGMGVGHVRYPTAGSSNHAEAQPFYVNSPYGIVFAHNGNLIDGPSLLQYMDATAHRHINTSSDSELLLNLFANNLQQTGKFRINEDDIFNAIGGLMKQCTGAYACVAMLAGFGIIAFRDPNGIRPVGVASRRSNSGKDYLFASESIVADALGFSEWEDVKPGEAVIITRSGVSRKRVAEHATFAPDIFEFVYFARPDSVLDGISVYRSRMAMGDALAVEVDKVLKQHGITVDVVIPVPDTSRVAALNLAQKLSLPYREGFIKNRYVGRTFIMPGQQMRRKNVRRKLNAMALEFSGKNVLLVDDSIVRGTTSKEIIQMAKDVGAKKVIVASCAPPIRYSNVYGIDMPSRTELVAYGRTTQEIAEAIGADLVVFQTLPDLVASVRQFNPSIPTFDCSVFTGEYVTGGVTEEYLRQLELLRADNVKHKLTANSREDKGEGSVVNGFHDRETMVASSGPINRADDTVGLHNTWNVS</sequence>
<dbReference type="Gene3D" id="3.60.20.10">
    <property type="entry name" value="Glutamine Phosphoribosylpyrophosphate, subunit 1, domain 1"/>
    <property type="match status" value="1"/>
</dbReference>
<keyword evidence="13" id="KW-1185">Reference proteome</keyword>
<dbReference type="HAMAP" id="MF_01931">
    <property type="entry name" value="PurF"/>
    <property type="match status" value="1"/>
</dbReference>
<dbReference type="PANTHER" id="PTHR11907">
    <property type="entry name" value="AMIDOPHOSPHORIBOSYLTRANSFERASE"/>
    <property type="match status" value="1"/>
</dbReference>
<dbReference type="GO" id="GO:0004044">
    <property type="term" value="F:amidophosphoribosyltransferase activity"/>
    <property type="evidence" value="ECO:0007669"/>
    <property type="project" value="UniProtKB-EC"/>
</dbReference>
<feature type="active site" description="Nucleophile" evidence="9">
    <location>
        <position position="2"/>
    </location>
</feature>
<evidence type="ECO:0000256" key="5">
    <source>
        <dbReference type="ARBA" id="ARBA00022679"/>
    </source>
</evidence>
<comment type="pathway">
    <text evidence="1 8">Purine metabolism; IMP biosynthesis via de novo pathway; N(1)-(5-phospho-D-ribosyl)glycinamide from 5-phospho-alpha-D-ribose 1-diphosphate: step 1/2.</text>
</comment>
<dbReference type="InterPro" id="IPR005854">
    <property type="entry name" value="PurF"/>
</dbReference>
<dbReference type="GO" id="GO:0046872">
    <property type="term" value="F:metal ion binding"/>
    <property type="evidence" value="ECO:0007669"/>
    <property type="project" value="UniProtKB-KW"/>
</dbReference>
<evidence type="ECO:0000259" key="11">
    <source>
        <dbReference type="PROSITE" id="PS51278"/>
    </source>
</evidence>
<keyword evidence="7" id="KW-0315">Glutamine amidotransferase</keyword>
<dbReference type="PIRSF" id="PIRSF000485">
    <property type="entry name" value="Amd_phspho_trans"/>
    <property type="match status" value="1"/>
</dbReference>
<proteinExistence type="inferred from homology"/>
<dbReference type="Gene3D" id="3.40.50.2020">
    <property type="match status" value="1"/>
</dbReference>
<name>A0A0D0BKA1_9AGAM</name>
<dbReference type="GO" id="GO:0009113">
    <property type="term" value="P:purine nucleobase biosynthetic process"/>
    <property type="evidence" value="ECO:0007669"/>
    <property type="project" value="InterPro"/>
</dbReference>
<dbReference type="AlphaFoldDB" id="A0A0D0BKA1"/>
<feature type="binding site" evidence="10">
    <location>
        <position position="371"/>
    </location>
    <ligand>
        <name>Mg(2+)</name>
        <dbReference type="ChEBI" id="CHEBI:18420"/>
    </ligand>
</feature>
<evidence type="ECO:0000256" key="10">
    <source>
        <dbReference type="PIRSR" id="PIRSR000485-2"/>
    </source>
</evidence>
<comment type="catalytic activity">
    <reaction evidence="8">
        <text>5-phospho-beta-D-ribosylamine + L-glutamate + diphosphate = 5-phospho-alpha-D-ribose 1-diphosphate + L-glutamine + H2O</text>
        <dbReference type="Rhea" id="RHEA:14905"/>
        <dbReference type="ChEBI" id="CHEBI:15377"/>
        <dbReference type="ChEBI" id="CHEBI:29985"/>
        <dbReference type="ChEBI" id="CHEBI:33019"/>
        <dbReference type="ChEBI" id="CHEBI:58017"/>
        <dbReference type="ChEBI" id="CHEBI:58359"/>
        <dbReference type="ChEBI" id="CHEBI:58681"/>
        <dbReference type="EC" id="2.4.2.14"/>
    </reaction>
</comment>
<evidence type="ECO:0000256" key="3">
    <source>
        <dbReference type="ARBA" id="ARBA00011941"/>
    </source>
</evidence>
<evidence type="ECO:0000256" key="9">
    <source>
        <dbReference type="PIRSR" id="PIRSR000485-1"/>
    </source>
</evidence>
<dbReference type="CDD" id="cd06223">
    <property type="entry name" value="PRTases_typeI"/>
    <property type="match status" value="1"/>
</dbReference>
<accession>A0A0D0BKA1</accession>
<dbReference type="Pfam" id="PF00156">
    <property type="entry name" value="Pribosyltran"/>
    <property type="match status" value="1"/>
</dbReference>
<keyword evidence="10" id="KW-0460">Magnesium</keyword>
<evidence type="ECO:0000313" key="13">
    <source>
        <dbReference type="Proteomes" id="UP000054485"/>
    </source>
</evidence>
<evidence type="ECO:0000313" key="12">
    <source>
        <dbReference type="EMBL" id="KIK46387.1"/>
    </source>
</evidence>
<evidence type="ECO:0000256" key="2">
    <source>
        <dbReference type="ARBA" id="ARBA00010138"/>
    </source>
</evidence>
<dbReference type="STRING" id="930992.A0A0D0BKA1"/>
<feature type="binding site" evidence="10">
    <location>
        <position position="370"/>
    </location>
    <ligand>
        <name>Mg(2+)</name>
        <dbReference type="ChEBI" id="CHEBI:18420"/>
    </ligand>
</feature>
<dbReference type="InterPro" id="IPR029055">
    <property type="entry name" value="Ntn_hydrolases_N"/>
</dbReference>
<evidence type="ECO:0000256" key="7">
    <source>
        <dbReference type="ARBA" id="ARBA00022962"/>
    </source>
</evidence>
<evidence type="ECO:0000256" key="4">
    <source>
        <dbReference type="ARBA" id="ARBA00022676"/>
    </source>
</evidence>
<evidence type="ECO:0000256" key="6">
    <source>
        <dbReference type="ARBA" id="ARBA00022755"/>
    </source>
</evidence>
<dbReference type="OrthoDB" id="191723at2759"/>
<dbReference type="GO" id="GO:0006189">
    <property type="term" value="P:'de novo' IMP biosynthetic process"/>
    <property type="evidence" value="ECO:0007669"/>
    <property type="project" value="UniProtKB-UniPathway"/>
</dbReference>
<keyword evidence="10" id="KW-0479">Metal-binding</keyword>
<reference evidence="12 13" key="1">
    <citation type="submission" date="2014-04" db="EMBL/GenBank/DDBJ databases">
        <authorList>
            <consortium name="DOE Joint Genome Institute"/>
            <person name="Kuo A."/>
            <person name="Ruytinx J."/>
            <person name="Rineau F."/>
            <person name="Colpaert J."/>
            <person name="Kohler A."/>
            <person name="Nagy L.G."/>
            <person name="Floudas D."/>
            <person name="Copeland A."/>
            <person name="Barry K.W."/>
            <person name="Cichocki N."/>
            <person name="Veneault-Fourrey C."/>
            <person name="LaButti K."/>
            <person name="Lindquist E.A."/>
            <person name="Lipzen A."/>
            <person name="Lundell T."/>
            <person name="Morin E."/>
            <person name="Murat C."/>
            <person name="Sun H."/>
            <person name="Tunlid A."/>
            <person name="Henrissat B."/>
            <person name="Grigoriev I.V."/>
            <person name="Hibbett D.S."/>
            <person name="Martin F."/>
            <person name="Nordberg H.P."/>
            <person name="Cantor M.N."/>
            <person name="Hua S.X."/>
        </authorList>
    </citation>
    <scope>NUCLEOTIDE SEQUENCE [LARGE SCALE GENOMIC DNA]</scope>
    <source>
        <strain evidence="12 13">UH-Slu-Lm8-n1</strain>
    </source>
</reference>
<comment type="cofactor">
    <cofactor evidence="10">
        <name>Mg(2+)</name>
        <dbReference type="ChEBI" id="CHEBI:18420"/>
    </cofactor>
    <text evidence="10">Binds 1 Mg(2+) ion per subunit.</text>
</comment>
<dbReference type="InterPro" id="IPR029057">
    <property type="entry name" value="PRTase-like"/>
</dbReference>
<reference evidence="13" key="2">
    <citation type="submission" date="2015-01" db="EMBL/GenBank/DDBJ databases">
        <title>Evolutionary Origins and Diversification of the Mycorrhizal Mutualists.</title>
        <authorList>
            <consortium name="DOE Joint Genome Institute"/>
            <consortium name="Mycorrhizal Genomics Consortium"/>
            <person name="Kohler A."/>
            <person name="Kuo A."/>
            <person name="Nagy L.G."/>
            <person name="Floudas D."/>
            <person name="Copeland A."/>
            <person name="Barry K.W."/>
            <person name="Cichocki N."/>
            <person name="Veneault-Fourrey C."/>
            <person name="LaButti K."/>
            <person name="Lindquist E.A."/>
            <person name="Lipzen A."/>
            <person name="Lundell T."/>
            <person name="Morin E."/>
            <person name="Murat C."/>
            <person name="Riley R."/>
            <person name="Ohm R."/>
            <person name="Sun H."/>
            <person name="Tunlid A."/>
            <person name="Henrissat B."/>
            <person name="Grigoriev I.V."/>
            <person name="Hibbett D.S."/>
            <person name="Martin F."/>
        </authorList>
    </citation>
    <scope>NUCLEOTIDE SEQUENCE [LARGE SCALE GENOMIC DNA]</scope>
    <source>
        <strain evidence="13">UH-Slu-Lm8-n1</strain>
    </source>
</reference>